<evidence type="ECO:0000313" key="2">
    <source>
        <dbReference type="EMBL" id="NJO99586.1"/>
    </source>
</evidence>
<reference evidence="2 3" key="1">
    <citation type="submission" date="2020-03" db="EMBL/GenBank/DDBJ databases">
        <authorList>
            <person name="Wang L."/>
            <person name="He N."/>
            <person name="Li Y."/>
            <person name="Fang Y."/>
            <person name="Zhang F."/>
        </authorList>
    </citation>
    <scope>NUCLEOTIDE SEQUENCE [LARGE SCALE GENOMIC DNA]</scope>
    <source>
        <strain evidence="3">hsmgli-8</strain>
    </source>
</reference>
<accession>A0ABX0YBC5</accession>
<feature type="transmembrane region" description="Helical" evidence="1">
    <location>
        <begin position="95"/>
        <end position="113"/>
    </location>
</feature>
<comment type="caution">
    <text evidence="2">The sequence shown here is derived from an EMBL/GenBank/DDBJ whole genome shotgun (WGS) entry which is preliminary data.</text>
</comment>
<feature type="transmembrane region" description="Helical" evidence="1">
    <location>
        <begin position="20"/>
        <end position="40"/>
    </location>
</feature>
<dbReference type="RefSeq" id="WP_218585479.1">
    <property type="nucleotide sequence ID" value="NZ_JAAVJI010000001.1"/>
</dbReference>
<proteinExistence type="predicted"/>
<name>A0ABX0YBC5_9PSED</name>
<keyword evidence="1" id="KW-0812">Transmembrane</keyword>
<dbReference type="Proteomes" id="UP000746535">
    <property type="component" value="Unassembled WGS sequence"/>
</dbReference>
<sequence length="167" mass="18882">MSFASAAIYVDDVGIQGAARLALVVGSPSIVLTVFAIAYFSPSKYFQYVIQGSGVKLGEWKGNARMEVRLCWIMIITVIALAALAIIFLRGELELILCLVLTPLLTIVVLTIGRHRVRGVRILLSLEKTYSLKFTFMDIEEIRRVRSRWLLMRFIKWLASFRKLSAK</sequence>
<keyword evidence="1" id="KW-0472">Membrane</keyword>
<evidence type="ECO:0000256" key="1">
    <source>
        <dbReference type="SAM" id="Phobius"/>
    </source>
</evidence>
<gene>
    <name evidence="2" type="ORF">HBH25_01725</name>
</gene>
<feature type="transmembrane region" description="Helical" evidence="1">
    <location>
        <begin position="70"/>
        <end position="89"/>
    </location>
</feature>
<dbReference type="EMBL" id="JAAVJI010000001">
    <property type="protein sequence ID" value="NJO99586.1"/>
    <property type="molecule type" value="Genomic_DNA"/>
</dbReference>
<protein>
    <submittedName>
        <fullName evidence="2">Uncharacterized protein</fullName>
    </submittedName>
</protein>
<keyword evidence="3" id="KW-1185">Reference proteome</keyword>
<organism evidence="2 3">
    <name type="scientific">Pseudomonas quercus</name>
    <dbReference type="NCBI Taxonomy" id="2722792"/>
    <lineage>
        <taxon>Bacteria</taxon>
        <taxon>Pseudomonadati</taxon>
        <taxon>Pseudomonadota</taxon>
        <taxon>Gammaproteobacteria</taxon>
        <taxon>Pseudomonadales</taxon>
        <taxon>Pseudomonadaceae</taxon>
        <taxon>Pseudomonas</taxon>
    </lineage>
</organism>
<evidence type="ECO:0000313" key="3">
    <source>
        <dbReference type="Proteomes" id="UP000746535"/>
    </source>
</evidence>
<keyword evidence="1" id="KW-1133">Transmembrane helix</keyword>